<evidence type="ECO:0000313" key="1">
    <source>
        <dbReference type="EMBL" id="ACK78810.1"/>
    </source>
</evidence>
<sequence>MDAQAPVHQCGGRLRSNYENTLAADGVFTGHCRALTVFSEIKNPAKPG</sequence>
<organism evidence="1 2">
    <name type="scientific">Acidithiobacillus ferrooxidans (strain ATCC 23270 / DSM 14882 / CIP 104768 / NCIMB 8455)</name>
    <name type="common">Ferrobacillus ferrooxidans (strain ATCC 23270)</name>
    <dbReference type="NCBI Taxonomy" id="243159"/>
    <lineage>
        <taxon>Bacteria</taxon>
        <taxon>Pseudomonadati</taxon>
        <taxon>Pseudomonadota</taxon>
        <taxon>Acidithiobacillia</taxon>
        <taxon>Acidithiobacillales</taxon>
        <taxon>Acidithiobacillaceae</taxon>
        <taxon>Acidithiobacillus</taxon>
    </lineage>
</organism>
<dbReference type="HOGENOM" id="CLU_3148314_0_0_6"/>
<dbReference type="KEGG" id="afr:AFE_1213"/>
<dbReference type="EMBL" id="CP001219">
    <property type="protein sequence ID" value="ACK78810.1"/>
    <property type="molecule type" value="Genomic_DNA"/>
</dbReference>
<dbReference type="Proteomes" id="UP000001362">
    <property type="component" value="Chromosome"/>
</dbReference>
<dbReference type="PaxDb" id="243159-AFE_1213"/>
<evidence type="ECO:0000313" key="2">
    <source>
        <dbReference type="Proteomes" id="UP000001362"/>
    </source>
</evidence>
<name>B7J8P6_ACIF2</name>
<protein>
    <submittedName>
        <fullName evidence="1">Uncharacterized protein</fullName>
    </submittedName>
</protein>
<dbReference type="AlphaFoldDB" id="B7J8P6"/>
<keyword evidence="2" id="KW-1185">Reference proteome</keyword>
<gene>
    <name evidence="1" type="ordered locus">AFE_1213</name>
</gene>
<proteinExistence type="predicted"/>
<reference evidence="1 2" key="1">
    <citation type="journal article" date="2008" name="BMC Genomics">
        <title>Acidithiobacillus ferrooxidans metabolism: from genome sequence to industrial applications.</title>
        <authorList>
            <person name="Valdes J."/>
            <person name="Pedroso I."/>
            <person name="Quatrini R."/>
            <person name="Dodson R.J."/>
            <person name="Tettelin H."/>
            <person name="Blake R.II."/>
            <person name="Eisen J.A."/>
            <person name="Holmes D.S."/>
        </authorList>
    </citation>
    <scope>NUCLEOTIDE SEQUENCE [LARGE SCALE GENOMIC DNA]</scope>
    <source>
        <strain evidence="2">ATCC 23270 / DSM 14882 / CIP 104768 / NCIMB 8455</strain>
    </source>
</reference>
<accession>B7J8P6</accession>